<dbReference type="InterPro" id="IPR035895">
    <property type="entry name" value="HPr-like_sf"/>
</dbReference>
<name>A0A1H6WHK0_9EURY</name>
<gene>
    <name evidence="5" type="ORF">SAMN05444271_12527</name>
</gene>
<dbReference type="InterPro" id="IPR000032">
    <property type="entry name" value="HPr-like"/>
</dbReference>
<dbReference type="STRING" id="1073996.SAMN05444271_12527"/>
<dbReference type="KEGG" id="hae:halTADL_1008"/>
<dbReference type="NCBIfam" id="TIGR01003">
    <property type="entry name" value="PTS_HPr_family"/>
    <property type="match status" value="1"/>
</dbReference>
<evidence type="ECO:0000313" key="5">
    <source>
        <dbReference type="EMBL" id="SEJ15186.1"/>
    </source>
</evidence>
<feature type="domain" description="HPr" evidence="4">
    <location>
        <begin position="1"/>
        <end position="93"/>
    </location>
</feature>
<proteinExistence type="predicted"/>
<accession>A0A2H4Q0A9</accession>
<dbReference type="InterPro" id="IPR050399">
    <property type="entry name" value="HPr"/>
</dbReference>
<evidence type="ECO:0000256" key="3">
    <source>
        <dbReference type="ARBA" id="ARBA00022683"/>
    </source>
</evidence>
<evidence type="ECO:0000256" key="1">
    <source>
        <dbReference type="ARBA" id="ARBA00004496"/>
    </source>
</evidence>
<evidence type="ECO:0000259" key="4">
    <source>
        <dbReference type="PROSITE" id="PS51350"/>
    </source>
</evidence>
<dbReference type="AlphaFoldDB" id="A0A1H6WHK0"/>
<dbReference type="CDD" id="cd00367">
    <property type="entry name" value="PTS-HPr_like"/>
    <property type="match status" value="1"/>
</dbReference>
<evidence type="ECO:0000313" key="6">
    <source>
        <dbReference type="Proteomes" id="UP000198888"/>
    </source>
</evidence>
<accession>A0A1H6WHK0</accession>
<dbReference type="PRINTS" id="PR00107">
    <property type="entry name" value="PHOSPHOCPHPR"/>
</dbReference>
<dbReference type="Proteomes" id="UP000198888">
    <property type="component" value="Unassembled WGS sequence"/>
</dbReference>
<dbReference type="Gene3D" id="3.30.1340.10">
    <property type="entry name" value="HPr-like"/>
    <property type="match status" value="1"/>
</dbReference>
<dbReference type="PANTHER" id="PTHR33705:SF2">
    <property type="entry name" value="PHOSPHOCARRIER PROTEIN NPR"/>
    <property type="match status" value="1"/>
</dbReference>
<sequence length="94" mass="9601">MIERTITVVPEDGLHARPASQVVEAANSYESKVTVGPAGSDGVDAASMLAVTGLGVGPGDEVDITADGPDEEAAIDDLEEILTTPEHGDNGEEQ</sequence>
<dbReference type="SUPFAM" id="SSF55594">
    <property type="entry name" value="HPr-like"/>
    <property type="match status" value="1"/>
</dbReference>
<dbReference type="GO" id="GO:0005737">
    <property type="term" value="C:cytoplasm"/>
    <property type="evidence" value="ECO:0007669"/>
    <property type="project" value="UniProtKB-SubCell"/>
</dbReference>
<dbReference type="PANTHER" id="PTHR33705">
    <property type="entry name" value="PHOSPHOCARRIER PROTEIN HPR"/>
    <property type="match status" value="1"/>
</dbReference>
<comment type="subcellular location">
    <subcellularLocation>
        <location evidence="1">Cytoplasm</location>
    </subcellularLocation>
</comment>
<dbReference type="InterPro" id="IPR001020">
    <property type="entry name" value="PTS_HPr_His_P_site"/>
</dbReference>
<organism evidence="5 6">
    <name type="scientific">Halohasta litchfieldiae</name>
    <dbReference type="NCBI Taxonomy" id="1073996"/>
    <lineage>
        <taxon>Archaea</taxon>
        <taxon>Methanobacteriati</taxon>
        <taxon>Methanobacteriota</taxon>
        <taxon>Stenosarchaea group</taxon>
        <taxon>Halobacteria</taxon>
        <taxon>Halobacteriales</taxon>
        <taxon>Haloferacaceae</taxon>
        <taxon>Halohasta</taxon>
    </lineage>
</organism>
<keyword evidence="2" id="KW-0963">Cytoplasm</keyword>
<dbReference type="GO" id="GO:0009401">
    <property type="term" value="P:phosphoenolpyruvate-dependent sugar phosphotransferase system"/>
    <property type="evidence" value="ECO:0007669"/>
    <property type="project" value="UniProtKB-KW"/>
</dbReference>
<protein>
    <submittedName>
        <fullName evidence="5">Phosphocarrier protein HPr</fullName>
    </submittedName>
</protein>
<dbReference type="PROSITE" id="PS00369">
    <property type="entry name" value="PTS_HPR_HIS"/>
    <property type="match status" value="1"/>
</dbReference>
<keyword evidence="6" id="KW-1185">Reference proteome</keyword>
<keyword evidence="3" id="KW-0598">Phosphotransferase system</keyword>
<dbReference type="Pfam" id="PF00381">
    <property type="entry name" value="PTS-HPr"/>
    <property type="match status" value="1"/>
</dbReference>
<evidence type="ECO:0000256" key="2">
    <source>
        <dbReference type="ARBA" id="ARBA00022490"/>
    </source>
</evidence>
<dbReference type="EMBL" id="FNYR01000025">
    <property type="protein sequence ID" value="SEJ15186.1"/>
    <property type="molecule type" value="Genomic_DNA"/>
</dbReference>
<reference evidence="5 6" key="1">
    <citation type="submission" date="2016-10" db="EMBL/GenBank/DDBJ databases">
        <authorList>
            <person name="de Groot N.N."/>
        </authorList>
    </citation>
    <scope>NUCLEOTIDE SEQUENCE [LARGE SCALE GENOMIC DNA]</scope>
    <source>
        <strain evidence="5 6">DSM 22187</strain>
    </source>
</reference>
<dbReference type="PROSITE" id="PS51350">
    <property type="entry name" value="PTS_HPR_DOM"/>
    <property type="match status" value="1"/>
</dbReference>